<evidence type="ECO:0000313" key="3">
    <source>
        <dbReference type="Proteomes" id="UP000187406"/>
    </source>
</evidence>
<sequence length="167" mass="19367">MLNLPLLILWHIREILNKDGRKWPYGGLLTRLFKLFGVPLEAEARESLKRTDIINLHTIFRMHWEKKYNVWVRMRQGDAGVVEAKPEDTDMEAPPIQCYASMETVLDYLHEMEGQLNVRMNSLDSKLDAHHQDHMKVVSELRTQFHGGFSVTNSDDDNDAGFDDSDV</sequence>
<proteinExistence type="predicted"/>
<dbReference type="InParanoid" id="A0A1Q3BI27"/>
<keyword evidence="3" id="KW-1185">Reference proteome</keyword>
<dbReference type="OrthoDB" id="848707at2759"/>
<dbReference type="EMBL" id="BDDD01000573">
    <property type="protein sequence ID" value="GAV67621.1"/>
    <property type="molecule type" value="Genomic_DNA"/>
</dbReference>
<dbReference type="Proteomes" id="UP000187406">
    <property type="component" value="Unassembled WGS sequence"/>
</dbReference>
<protein>
    <submittedName>
        <fullName evidence="2">Uncharacterized protein</fullName>
    </submittedName>
</protein>
<evidence type="ECO:0000313" key="2">
    <source>
        <dbReference type="EMBL" id="GAV67621.1"/>
    </source>
</evidence>
<accession>A0A1Q3BI27</accession>
<dbReference type="AlphaFoldDB" id="A0A1Q3BI27"/>
<feature type="region of interest" description="Disordered" evidence="1">
    <location>
        <begin position="148"/>
        <end position="167"/>
    </location>
</feature>
<reference evidence="3" key="1">
    <citation type="submission" date="2016-04" db="EMBL/GenBank/DDBJ databases">
        <title>Cephalotus genome sequencing.</title>
        <authorList>
            <person name="Fukushima K."/>
            <person name="Hasebe M."/>
            <person name="Fang X."/>
        </authorList>
    </citation>
    <scope>NUCLEOTIDE SEQUENCE [LARGE SCALE GENOMIC DNA]</scope>
    <source>
        <strain evidence="3">cv. St1</strain>
    </source>
</reference>
<gene>
    <name evidence="2" type="ORF">CFOL_v3_11126</name>
</gene>
<name>A0A1Q3BI27_CEPFO</name>
<comment type="caution">
    <text evidence="2">The sequence shown here is derived from an EMBL/GenBank/DDBJ whole genome shotgun (WGS) entry which is preliminary data.</text>
</comment>
<feature type="compositionally biased region" description="Acidic residues" evidence="1">
    <location>
        <begin position="154"/>
        <end position="167"/>
    </location>
</feature>
<organism evidence="2 3">
    <name type="scientific">Cephalotus follicularis</name>
    <name type="common">Albany pitcher plant</name>
    <dbReference type="NCBI Taxonomy" id="3775"/>
    <lineage>
        <taxon>Eukaryota</taxon>
        <taxon>Viridiplantae</taxon>
        <taxon>Streptophyta</taxon>
        <taxon>Embryophyta</taxon>
        <taxon>Tracheophyta</taxon>
        <taxon>Spermatophyta</taxon>
        <taxon>Magnoliopsida</taxon>
        <taxon>eudicotyledons</taxon>
        <taxon>Gunneridae</taxon>
        <taxon>Pentapetalae</taxon>
        <taxon>rosids</taxon>
        <taxon>fabids</taxon>
        <taxon>Oxalidales</taxon>
        <taxon>Cephalotaceae</taxon>
        <taxon>Cephalotus</taxon>
    </lineage>
</organism>
<evidence type="ECO:0000256" key="1">
    <source>
        <dbReference type="SAM" id="MobiDB-lite"/>
    </source>
</evidence>